<comment type="caution">
    <text evidence="2">The sequence shown here is derived from an EMBL/GenBank/DDBJ whole genome shotgun (WGS) entry which is preliminary data.</text>
</comment>
<sequence>MRLSKTIFIASLIFIAFSFSAKSASATVIIDYVDTTHSKWFTVHGPNKINFEFPFHTVNFWVNIKEPNGSVVDFDLNKGEIINLNAHGMHTITVYSKGGCGLFYAAYHTTETGYEYGSNRIPMCTTPRSGVRTNTGTAYGYLNSGKNCKWMVVDNTGEVRLDFAWAENSPVSTSPVIFRVRIENEKMQQLGDWELNRGTIPFLLQGGGTFFVTIYCTGGRGDWSCIFYPTGNKPPAEDHHHGGGSIIGTWATTNPVVVGATLCTWAFNADGTYFNSCKTLRETGVWYVVSHKGTYEVAGNTAIIHVKYRSHGGEPWVPSDHNYHFNFILEGNKLTESKYGTVFTRQ</sequence>
<feature type="signal peptide" evidence="1">
    <location>
        <begin position="1"/>
        <end position="26"/>
    </location>
</feature>
<feature type="chain" id="PRO_5038702106" description="CUB domain-containing protein" evidence="1">
    <location>
        <begin position="27"/>
        <end position="346"/>
    </location>
</feature>
<keyword evidence="1" id="KW-0732">Signal</keyword>
<dbReference type="Proteomes" id="UP000809273">
    <property type="component" value="Unassembled WGS sequence"/>
</dbReference>
<evidence type="ECO:0000256" key="1">
    <source>
        <dbReference type="SAM" id="SignalP"/>
    </source>
</evidence>
<protein>
    <recommendedName>
        <fullName evidence="4">CUB domain-containing protein</fullName>
    </recommendedName>
</protein>
<reference evidence="2" key="1">
    <citation type="journal article" date="2021" name="Environ. Microbiol.">
        <title>Genomic characterization of three novel Desulfobacterota classes expand the metabolic and phylogenetic diversity of the phylum.</title>
        <authorList>
            <person name="Murphy C.L."/>
            <person name="Biggerstaff J."/>
            <person name="Eichhorn A."/>
            <person name="Ewing E."/>
            <person name="Shahan R."/>
            <person name="Soriano D."/>
            <person name="Stewart S."/>
            <person name="VanMol K."/>
            <person name="Walker R."/>
            <person name="Walters P."/>
            <person name="Elshahed M.S."/>
            <person name="Youssef N.H."/>
        </authorList>
    </citation>
    <scope>NUCLEOTIDE SEQUENCE</scope>
    <source>
        <strain evidence="2">Zod_Metabat.24</strain>
    </source>
</reference>
<accession>A0A9D8PR28</accession>
<evidence type="ECO:0008006" key="4">
    <source>
        <dbReference type="Google" id="ProtNLM"/>
    </source>
</evidence>
<reference evidence="2" key="2">
    <citation type="submission" date="2021-01" db="EMBL/GenBank/DDBJ databases">
        <authorList>
            <person name="Hahn C.R."/>
            <person name="Youssef N.H."/>
            <person name="Elshahed M."/>
        </authorList>
    </citation>
    <scope>NUCLEOTIDE SEQUENCE</scope>
    <source>
        <strain evidence="2">Zod_Metabat.24</strain>
    </source>
</reference>
<gene>
    <name evidence="2" type="ORF">JW984_14615</name>
</gene>
<proteinExistence type="predicted"/>
<evidence type="ECO:0000313" key="3">
    <source>
        <dbReference type="Proteomes" id="UP000809273"/>
    </source>
</evidence>
<name>A0A9D8PR28_9DELT</name>
<organism evidence="2 3">
    <name type="scientific">Candidatus Zymogenus saltonus</name>
    <dbReference type="NCBI Taxonomy" id="2844893"/>
    <lineage>
        <taxon>Bacteria</taxon>
        <taxon>Deltaproteobacteria</taxon>
        <taxon>Candidatus Zymogenia</taxon>
        <taxon>Candidatus Zymogeniales</taxon>
        <taxon>Candidatus Zymogenaceae</taxon>
        <taxon>Candidatus Zymogenus</taxon>
    </lineage>
</organism>
<evidence type="ECO:0000313" key="2">
    <source>
        <dbReference type="EMBL" id="MBN1574428.1"/>
    </source>
</evidence>
<dbReference type="AlphaFoldDB" id="A0A9D8PR28"/>
<dbReference type="EMBL" id="JAFGIX010000079">
    <property type="protein sequence ID" value="MBN1574428.1"/>
    <property type="molecule type" value="Genomic_DNA"/>
</dbReference>